<evidence type="ECO:0000259" key="9">
    <source>
        <dbReference type="Pfam" id="PF07731"/>
    </source>
</evidence>
<dbReference type="SUPFAM" id="SSF49503">
    <property type="entry name" value="Cupredoxins"/>
    <property type="match status" value="3"/>
</dbReference>
<keyword evidence="5" id="KW-0186">Copper</keyword>
<dbReference type="InterPro" id="IPR011706">
    <property type="entry name" value="Cu-oxidase_C"/>
</dbReference>
<keyword evidence="3 7" id="KW-0732">Signal</keyword>
<feature type="domain" description="Plastocyanin-like" evidence="8">
    <location>
        <begin position="187"/>
        <end position="389"/>
    </location>
</feature>
<dbReference type="STRING" id="215243.A0A0D2E9I2"/>
<reference evidence="11 12" key="1">
    <citation type="submission" date="2015-01" db="EMBL/GenBank/DDBJ databases">
        <title>The Genome Sequence of Exophiala oligosperma CBS72588.</title>
        <authorList>
            <consortium name="The Broad Institute Genomics Platform"/>
            <person name="Cuomo C."/>
            <person name="de Hoog S."/>
            <person name="Gorbushina A."/>
            <person name="Stielow B."/>
            <person name="Teixiera M."/>
            <person name="Abouelleil A."/>
            <person name="Chapman S.B."/>
            <person name="Priest M."/>
            <person name="Young S.K."/>
            <person name="Wortman J."/>
            <person name="Nusbaum C."/>
            <person name="Birren B."/>
        </authorList>
    </citation>
    <scope>NUCLEOTIDE SEQUENCE [LARGE SCALE GENOMIC DNA]</scope>
    <source>
        <strain evidence="11 12">CBS 72588</strain>
    </source>
</reference>
<dbReference type="Pfam" id="PF07731">
    <property type="entry name" value="Cu-oxidase_2"/>
    <property type="match status" value="1"/>
</dbReference>
<dbReference type="GO" id="GO:0005507">
    <property type="term" value="F:copper ion binding"/>
    <property type="evidence" value="ECO:0007669"/>
    <property type="project" value="InterPro"/>
</dbReference>
<dbReference type="PROSITE" id="PS00079">
    <property type="entry name" value="MULTICOPPER_OXIDASE1"/>
    <property type="match status" value="1"/>
</dbReference>
<evidence type="ECO:0000259" key="10">
    <source>
        <dbReference type="Pfam" id="PF07732"/>
    </source>
</evidence>
<keyword evidence="4" id="KW-0560">Oxidoreductase</keyword>
<sequence>MAFSRLIVLLSLLSFAIFAYAAPSSSSVSSLEKRAKKVKFEVDLTWEDYSPIGGKPKKMILVNGTFPGPALEATVGDEVEFLVHNNMPDATAVHFHGIVQQGTPWSDGVPGLSQKPISPGSSYLYKWTADASGVYFYHAHYRSQMMDGLYGAIIIKAAENAPKPFSLISNDTAAVAAMVAAEKSQEVIFVSDYVKYTSAEFHKQEEAANVDISCADAIIINGKGSQYCLSRGEITAYTSPKVLPMLATVSPSEMTNKGCLPPNLIPTQGNFSFKIDTLPPDAYFECTPSTGEMATFDVDPAKGWAAFTFINPGGFELLKFTIDGHKMWVYAVDGGYVVPQLVDQVMINNGDRYSVLVQLNQAPAQYAIRVANNGLNQIISGFGVLNYKGSYGPATEDPNALSTMNFAGANLTLLRPFNDVKAAPYPPNPPAKKADITYQFNIKKLGQPFGAYQWTLSGVDGFNASMEDATPLIDQDPAKLPTDDLVLTTKMGQWVDLIIKTQGPLAQPHPMHKHSNKAYVLGKGVGPFNWTTVDEAATVLPANTFNFVNPPLRDGYTTTPSESNNTWMALRYEVVNPGAFLFHCHVQTHMAGGMAVALLDGVDKWPKVPEEYVNGNGIGNSHKLKMKGRLHPKSS</sequence>
<dbReference type="HOGENOM" id="CLU_006504_5_0_1"/>
<accession>A0A0D2E9I2</accession>
<dbReference type="AlphaFoldDB" id="A0A0D2E9I2"/>
<dbReference type="PANTHER" id="PTHR11709">
    <property type="entry name" value="MULTI-COPPER OXIDASE"/>
    <property type="match status" value="1"/>
</dbReference>
<dbReference type="CDD" id="cd13898">
    <property type="entry name" value="CuRO_3_Abr2_like"/>
    <property type="match status" value="1"/>
</dbReference>
<evidence type="ECO:0000256" key="3">
    <source>
        <dbReference type="ARBA" id="ARBA00022729"/>
    </source>
</evidence>
<keyword evidence="2" id="KW-0479">Metal-binding</keyword>
<dbReference type="FunFam" id="2.60.40.420:FF:000036">
    <property type="entry name" value="L-ascorbate oxidase"/>
    <property type="match status" value="1"/>
</dbReference>
<gene>
    <name evidence="11" type="ORF">PV06_03048</name>
</gene>
<evidence type="ECO:0000256" key="7">
    <source>
        <dbReference type="SAM" id="SignalP"/>
    </source>
</evidence>
<evidence type="ECO:0000313" key="11">
    <source>
        <dbReference type="EMBL" id="KIW44589.1"/>
    </source>
</evidence>
<name>A0A0D2E9I2_9EURO</name>
<dbReference type="RefSeq" id="XP_016264805.1">
    <property type="nucleotide sequence ID" value="XM_016403800.1"/>
</dbReference>
<dbReference type="CDD" id="cd13850">
    <property type="entry name" value="CuRO_1_Abr2_like"/>
    <property type="match status" value="1"/>
</dbReference>
<dbReference type="OrthoDB" id="2121828at2759"/>
<dbReference type="GO" id="GO:0016491">
    <property type="term" value="F:oxidoreductase activity"/>
    <property type="evidence" value="ECO:0007669"/>
    <property type="project" value="UniProtKB-KW"/>
</dbReference>
<evidence type="ECO:0000256" key="4">
    <source>
        <dbReference type="ARBA" id="ARBA00023002"/>
    </source>
</evidence>
<feature type="chain" id="PRO_5002241169" description="L-ascorbate oxidase" evidence="7">
    <location>
        <begin position="22"/>
        <end position="635"/>
    </location>
</feature>
<dbReference type="PROSITE" id="PS00080">
    <property type="entry name" value="MULTICOPPER_OXIDASE2"/>
    <property type="match status" value="1"/>
</dbReference>
<evidence type="ECO:0008006" key="13">
    <source>
        <dbReference type="Google" id="ProtNLM"/>
    </source>
</evidence>
<evidence type="ECO:0000256" key="6">
    <source>
        <dbReference type="ARBA" id="ARBA00023180"/>
    </source>
</evidence>
<evidence type="ECO:0000259" key="8">
    <source>
        <dbReference type="Pfam" id="PF00394"/>
    </source>
</evidence>
<keyword evidence="12" id="KW-1185">Reference proteome</keyword>
<dbReference type="CDD" id="cd13876">
    <property type="entry name" value="CuRO_2_Abr2_like"/>
    <property type="match status" value="1"/>
</dbReference>
<dbReference type="EMBL" id="KN847334">
    <property type="protein sequence ID" value="KIW44589.1"/>
    <property type="molecule type" value="Genomic_DNA"/>
</dbReference>
<keyword evidence="6" id="KW-0325">Glycoprotein</keyword>
<dbReference type="InterPro" id="IPR001117">
    <property type="entry name" value="Cu-oxidase_2nd"/>
</dbReference>
<feature type="domain" description="Plastocyanin-like" evidence="9">
    <location>
        <begin position="472"/>
        <end position="600"/>
    </location>
</feature>
<dbReference type="InterPro" id="IPR033138">
    <property type="entry name" value="Cu_oxidase_CS"/>
</dbReference>
<dbReference type="Gene3D" id="2.60.40.420">
    <property type="entry name" value="Cupredoxins - blue copper proteins"/>
    <property type="match status" value="3"/>
</dbReference>
<comment type="similarity">
    <text evidence="1">Belongs to the multicopper oxidase family.</text>
</comment>
<evidence type="ECO:0000256" key="5">
    <source>
        <dbReference type="ARBA" id="ARBA00023008"/>
    </source>
</evidence>
<evidence type="ECO:0000256" key="1">
    <source>
        <dbReference type="ARBA" id="ARBA00010609"/>
    </source>
</evidence>
<feature type="domain" description="Plastocyanin-like" evidence="10">
    <location>
        <begin position="44"/>
        <end position="158"/>
    </location>
</feature>
<dbReference type="InterPro" id="IPR011707">
    <property type="entry name" value="Cu-oxidase-like_N"/>
</dbReference>
<evidence type="ECO:0000313" key="12">
    <source>
        <dbReference type="Proteomes" id="UP000053342"/>
    </source>
</evidence>
<dbReference type="InterPro" id="IPR002355">
    <property type="entry name" value="Cu_oxidase_Cu_BS"/>
</dbReference>
<dbReference type="GeneID" id="27355122"/>
<dbReference type="PANTHER" id="PTHR11709:SF488">
    <property type="entry name" value="LACCASE-RELATED"/>
    <property type="match status" value="1"/>
</dbReference>
<evidence type="ECO:0000256" key="2">
    <source>
        <dbReference type="ARBA" id="ARBA00022723"/>
    </source>
</evidence>
<feature type="signal peptide" evidence="7">
    <location>
        <begin position="1"/>
        <end position="21"/>
    </location>
</feature>
<dbReference type="Proteomes" id="UP000053342">
    <property type="component" value="Unassembled WGS sequence"/>
</dbReference>
<organism evidence="11 12">
    <name type="scientific">Exophiala oligosperma</name>
    <dbReference type="NCBI Taxonomy" id="215243"/>
    <lineage>
        <taxon>Eukaryota</taxon>
        <taxon>Fungi</taxon>
        <taxon>Dikarya</taxon>
        <taxon>Ascomycota</taxon>
        <taxon>Pezizomycotina</taxon>
        <taxon>Eurotiomycetes</taxon>
        <taxon>Chaetothyriomycetidae</taxon>
        <taxon>Chaetothyriales</taxon>
        <taxon>Herpotrichiellaceae</taxon>
        <taxon>Exophiala</taxon>
    </lineage>
</organism>
<dbReference type="Pfam" id="PF00394">
    <property type="entry name" value="Cu-oxidase"/>
    <property type="match status" value="1"/>
</dbReference>
<proteinExistence type="inferred from homology"/>
<dbReference type="VEuPathDB" id="FungiDB:PV06_03048"/>
<protein>
    <recommendedName>
        <fullName evidence="13">L-ascorbate oxidase</fullName>
    </recommendedName>
</protein>
<dbReference type="Pfam" id="PF07732">
    <property type="entry name" value="Cu-oxidase_3"/>
    <property type="match status" value="1"/>
</dbReference>
<dbReference type="InterPro" id="IPR045087">
    <property type="entry name" value="Cu-oxidase_fam"/>
</dbReference>
<dbReference type="InterPro" id="IPR008972">
    <property type="entry name" value="Cupredoxin"/>
</dbReference>